<feature type="region of interest" description="Disordered" evidence="1">
    <location>
        <begin position="87"/>
        <end position="149"/>
    </location>
</feature>
<dbReference type="AlphaFoldDB" id="A0A1G4ISS8"/>
<dbReference type="OrthoDB" id="21418at2759"/>
<proteinExistence type="predicted"/>
<name>A0A1G4ISS8_9SACH</name>
<feature type="region of interest" description="Disordered" evidence="1">
    <location>
        <begin position="1"/>
        <end position="20"/>
    </location>
</feature>
<evidence type="ECO:0000313" key="2">
    <source>
        <dbReference type="EMBL" id="SCU79711.1"/>
    </source>
</evidence>
<sequence>MDRLNTLEKSLPPEGPVNDQNIDRLNQQVTQEFKLAANAVSSLYRLSSERSSLSRHQGYVDCLEDVLELLGEGCSARELMTWCQERKLEKSGNTSSTTKSSPTFRLSRPAMSVERAPKRVLQPQLTEKFVQQRGDETKEHKRRTKKPRS</sequence>
<dbReference type="PANTHER" id="PTHR38645:SF1">
    <property type="entry name" value="YALI0F12243P"/>
    <property type="match status" value="1"/>
</dbReference>
<evidence type="ECO:0000256" key="1">
    <source>
        <dbReference type="SAM" id="MobiDB-lite"/>
    </source>
</evidence>
<protein>
    <submittedName>
        <fullName evidence="2">LADA_0B02674g1_1</fullName>
    </submittedName>
</protein>
<dbReference type="EMBL" id="LT598456">
    <property type="protein sequence ID" value="SCU79711.1"/>
    <property type="molecule type" value="Genomic_DNA"/>
</dbReference>
<accession>A0A1G4ISS8</accession>
<feature type="compositionally biased region" description="Basic residues" evidence="1">
    <location>
        <begin position="140"/>
        <end position="149"/>
    </location>
</feature>
<dbReference type="Proteomes" id="UP000190274">
    <property type="component" value="Chromosome B"/>
</dbReference>
<dbReference type="InterPro" id="IPR029196">
    <property type="entry name" value="HAPSTR1-like"/>
</dbReference>
<dbReference type="Pfam" id="PF15251">
    <property type="entry name" value="TAPR1-like"/>
    <property type="match status" value="1"/>
</dbReference>
<gene>
    <name evidence="2" type="ORF">LADA_0B02674G</name>
</gene>
<feature type="compositionally biased region" description="Low complexity" evidence="1">
    <location>
        <begin position="94"/>
        <end position="103"/>
    </location>
</feature>
<dbReference type="PANTHER" id="PTHR38645">
    <property type="entry name" value="CHROMOSOME 9, WHOLE GENOME SHOTGUN SEQUENCE"/>
    <property type="match status" value="1"/>
</dbReference>
<reference evidence="3" key="1">
    <citation type="submission" date="2016-03" db="EMBL/GenBank/DDBJ databases">
        <authorList>
            <person name="Devillers H."/>
        </authorList>
    </citation>
    <scope>NUCLEOTIDE SEQUENCE [LARGE SCALE GENOMIC DNA]</scope>
</reference>
<keyword evidence="3" id="KW-1185">Reference proteome</keyword>
<organism evidence="2 3">
    <name type="scientific">Lachancea dasiensis</name>
    <dbReference type="NCBI Taxonomy" id="1072105"/>
    <lineage>
        <taxon>Eukaryota</taxon>
        <taxon>Fungi</taxon>
        <taxon>Dikarya</taxon>
        <taxon>Ascomycota</taxon>
        <taxon>Saccharomycotina</taxon>
        <taxon>Saccharomycetes</taxon>
        <taxon>Saccharomycetales</taxon>
        <taxon>Saccharomycetaceae</taxon>
        <taxon>Lachancea</taxon>
    </lineage>
</organism>
<evidence type="ECO:0000313" key="3">
    <source>
        <dbReference type="Proteomes" id="UP000190274"/>
    </source>
</evidence>